<dbReference type="SMART" id="SM00387">
    <property type="entry name" value="HATPase_c"/>
    <property type="match status" value="1"/>
</dbReference>
<keyword evidence="12" id="KW-0902">Two-component regulatory system</keyword>
<comment type="function">
    <text evidence="14">Member of the two-component regulatory system NreB/NreC involved in the control of dissimilatory nitrate/nitrite reduction in response to oxygen. NreB functions as a direct oxygen sensor histidine kinase which is autophosphorylated, in the absence of oxygen, probably at the conserved histidine residue, and transfers its phosphate group probably to a conserved aspartate residue of NreC. NreB/NreC activates the expression of the nitrate (narGHJI) and nitrite (nir) reductase operons, as well as the putative nitrate transporter gene narT.</text>
</comment>
<dbReference type="RefSeq" id="WP_015237029.1">
    <property type="nucleotide sequence ID" value="NC_019793.1"/>
</dbReference>
<dbReference type="CDD" id="cd16917">
    <property type="entry name" value="HATPase_UhpB-NarQ-NarX-like"/>
    <property type="match status" value="1"/>
</dbReference>
<keyword evidence="11" id="KW-0408">Iron</keyword>
<feature type="domain" description="Histidine kinase" evidence="17">
    <location>
        <begin position="379"/>
        <end position="576"/>
    </location>
</feature>
<dbReference type="Gene3D" id="3.30.450.40">
    <property type="match status" value="1"/>
</dbReference>
<evidence type="ECO:0000256" key="12">
    <source>
        <dbReference type="ARBA" id="ARBA00023012"/>
    </source>
</evidence>
<dbReference type="Gene3D" id="3.30.565.10">
    <property type="entry name" value="Histidine kinase-like ATPase, C-terminal domain"/>
    <property type="match status" value="1"/>
</dbReference>
<evidence type="ECO:0000259" key="17">
    <source>
        <dbReference type="PROSITE" id="PS50109"/>
    </source>
</evidence>
<feature type="transmembrane region" description="Helical" evidence="16">
    <location>
        <begin position="55"/>
        <end position="76"/>
    </location>
</feature>
<dbReference type="InterPro" id="IPR011712">
    <property type="entry name" value="Sig_transdc_His_kin_sub3_dim/P"/>
</dbReference>
<dbReference type="GO" id="GO:0046983">
    <property type="term" value="F:protein dimerization activity"/>
    <property type="evidence" value="ECO:0007669"/>
    <property type="project" value="InterPro"/>
</dbReference>
<evidence type="ECO:0000256" key="7">
    <source>
        <dbReference type="ARBA" id="ARBA00022490"/>
    </source>
</evidence>
<evidence type="ECO:0000313" key="19">
    <source>
        <dbReference type="Proteomes" id="UP000010467"/>
    </source>
</evidence>
<dbReference type="InterPro" id="IPR005467">
    <property type="entry name" value="His_kinase_dom"/>
</dbReference>
<keyword evidence="16" id="KW-1133">Transmembrane helix</keyword>
<evidence type="ECO:0000256" key="16">
    <source>
        <dbReference type="SAM" id="Phobius"/>
    </source>
</evidence>
<evidence type="ECO:0000256" key="9">
    <source>
        <dbReference type="ARBA" id="ARBA00022723"/>
    </source>
</evidence>
<dbReference type="AlphaFoldDB" id="L0A4G0"/>
<dbReference type="Proteomes" id="UP000010467">
    <property type="component" value="Chromosome"/>
</dbReference>
<reference evidence="19" key="1">
    <citation type="submission" date="2012-03" db="EMBL/GenBank/DDBJ databases">
        <title>Complete sequence of chromosome of Deinococcus peraridilitoris DSM 19664.</title>
        <authorList>
            <person name="Lucas S."/>
            <person name="Copeland A."/>
            <person name="Lapidus A."/>
            <person name="Glavina del Rio T."/>
            <person name="Dalin E."/>
            <person name="Tice H."/>
            <person name="Bruce D."/>
            <person name="Goodwin L."/>
            <person name="Pitluck S."/>
            <person name="Peters L."/>
            <person name="Mikhailova N."/>
            <person name="Lu M."/>
            <person name="Kyrpides N."/>
            <person name="Mavromatis K."/>
            <person name="Ivanova N."/>
            <person name="Brettin T."/>
            <person name="Detter J.C."/>
            <person name="Han C."/>
            <person name="Larimer F."/>
            <person name="Land M."/>
            <person name="Hauser L."/>
            <person name="Markowitz V."/>
            <person name="Cheng J.-F."/>
            <person name="Hugenholtz P."/>
            <person name="Woyke T."/>
            <person name="Wu D."/>
            <person name="Pukall R."/>
            <person name="Steenblock K."/>
            <person name="Brambilla E."/>
            <person name="Klenk H.-P."/>
            <person name="Eisen J.A."/>
        </authorList>
    </citation>
    <scope>NUCLEOTIDE SEQUENCE [LARGE SCALE GENOMIC DNA]</scope>
    <source>
        <strain evidence="19">DSM 19664 / LMG 22246 / CIP 109416 / KR-200</strain>
    </source>
</reference>
<evidence type="ECO:0000256" key="4">
    <source>
        <dbReference type="ARBA" id="ARBA00012438"/>
    </source>
</evidence>
<keyword evidence="19" id="KW-1185">Reference proteome</keyword>
<dbReference type="PANTHER" id="PTHR24421:SF57">
    <property type="entry name" value="HISTIDINE KINASE DIMERISATION AND PHOSPHOACCEPTOR REGION"/>
    <property type="match status" value="1"/>
</dbReference>
<dbReference type="GO" id="GO:0051539">
    <property type="term" value="F:4 iron, 4 sulfur cluster binding"/>
    <property type="evidence" value="ECO:0007669"/>
    <property type="project" value="UniProtKB-KW"/>
</dbReference>
<dbReference type="InterPro" id="IPR004358">
    <property type="entry name" value="Sig_transdc_His_kin-like_C"/>
</dbReference>
<keyword evidence="8" id="KW-0808">Transferase</keyword>
<accession>L0A4G0</accession>
<dbReference type="InterPro" id="IPR050482">
    <property type="entry name" value="Sensor_HK_TwoCompSys"/>
</dbReference>
<keyword evidence="16" id="KW-0472">Membrane</keyword>
<keyword evidence="16" id="KW-0812">Transmembrane</keyword>
<dbReference type="GO" id="GO:0005737">
    <property type="term" value="C:cytoplasm"/>
    <property type="evidence" value="ECO:0007669"/>
    <property type="project" value="UniProtKB-SubCell"/>
</dbReference>
<feature type="transmembrane region" description="Helical" evidence="16">
    <location>
        <begin position="24"/>
        <end position="43"/>
    </location>
</feature>
<evidence type="ECO:0000256" key="2">
    <source>
        <dbReference type="ARBA" id="ARBA00001966"/>
    </source>
</evidence>
<dbReference type="PRINTS" id="PR00344">
    <property type="entry name" value="BCTRLSENSOR"/>
</dbReference>
<keyword evidence="9" id="KW-0479">Metal-binding</keyword>
<dbReference type="PANTHER" id="PTHR24421">
    <property type="entry name" value="NITRATE/NITRITE SENSOR PROTEIN NARX-RELATED"/>
    <property type="match status" value="1"/>
</dbReference>
<dbReference type="InterPro" id="IPR003594">
    <property type="entry name" value="HATPase_dom"/>
</dbReference>
<dbReference type="PROSITE" id="PS50109">
    <property type="entry name" value="HIS_KIN"/>
    <property type="match status" value="1"/>
</dbReference>
<dbReference type="Pfam" id="PF07730">
    <property type="entry name" value="HisKA_3"/>
    <property type="match status" value="1"/>
</dbReference>
<dbReference type="SUPFAM" id="SSF55781">
    <property type="entry name" value="GAF domain-like"/>
    <property type="match status" value="1"/>
</dbReference>
<dbReference type="PATRIC" id="fig|937777.3.peg.3306"/>
<gene>
    <name evidence="18" type="ordered locus">Deipe_3290</name>
</gene>
<organism evidence="18 19">
    <name type="scientific">Deinococcus peraridilitoris (strain DSM 19664 / LMG 22246 / CIP 109416 / KR-200)</name>
    <dbReference type="NCBI Taxonomy" id="937777"/>
    <lineage>
        <taxon>Bacteria</taxon>
        <taxon>Thermotogati</taxon>
        <taxon>Deinococcota</taxon>
        <taxon>Deinococci</taxon>
        <taxon>Deinococcales</taxon>
        <taxon>Deinococcaceae</taxon>
        <taxon>Deinococcus</taxon>
    </lineage>
</organism>
<keyword evidence="10 18" id="KW-0418">Kinase</keyword>
<dbReference type="KEGG" id="dpd:Deipe_3290"/>
<comment type="subcellular location">
    <subcellularLocation>
        <location evidence="3">Cytoplasm</location>
    </subcellularLocation>
</comment>
<dbReference type="Gene3D" id="1.20.5.1930">
    <property type="match status" value="1"/>
</dbReference>
<comment type="catalytic activity">
    <reaction evidence="1">
        <text>ATP + protein L-histidine = ADP + protein N-phospho-L-histidine.</text>
        <dbReference type="EC" id="2.7.13.3"/>
    </reaction>
</comment>
<dbReference type="EMBL" id="CP003382">
    <property type="protein sequence ID" value="AFZ68731.1"/>
    <property type="molecule type" value="Genomic_DNA"/>
</dbReference>
<comment type="cofactor">
    <cofactor evidence="2">
        <name>[4Fe-4S] cluster</name>
        <dbReference type="ChEBI" id="CHEBI:49883"/>
    </cofactor>
</comment>
<sequence length="576" mass="63343">MTVPREAPRFPAAPEGNVTKRVRLVRTLLPPLIVLAVVLYELLVSQIGERRTEQWAHVAFYGLVGPLVTFFTIMWLEEGFVAREKAERELRHLYGELRASHNQLDTVQSLIRTLAEAADLEEVMDVAAQGVMRATGATHACLRLAGGLERAARGNTLLEAPSADLYPLLMPVTIGGERVGELALHFEQAPPGDRVRLAGALAAEVGTAVEAARRRAQDLITLYEVDQSIRAERNMRRLLERVTETMASLSSAQARAVYLVDEDGVLRHVWAQDVNGQTRRGGRVPGFVKRAAVTGTPLEGGEREAATVFEGTRCVLGVPMHTEERLIGVIALGREEGQGFEGTRIPLLALMASQATLAVRNARAYLYSEELAIGEERNRIAREIHDGVAQSLAFCALKLDVVERQIGKDPARAVAEVQLARTILREQIREVRRSIFALRPIDLERFGLLETVRRYVKDFGEQNNVRTHLDIRGEVSVSPSDEAVLFRILQESLNNVAKHARAREVTVRISGGDQVTLEVGDDGVGFDPALISDRVSSAGGLGLMQMRERIETRGGHYEIRSAPGHGTHVAARLPQA</sequence>
<dbReference type="HOGENOM" id="CLU_507917_0_0_0"/>
<dbReference type="STRING" id="937777.Deipe_3290"/>
<dbReference type="GO" id="GO:0016020">
    <property type="term" value="C:membrane"/>
    <property type="evidence" value="ECO:0007669"/>
    <property type="project" value="InterPro"/>
</dbReference>
<dbReference type="InterPro" id="IPR003018">
    <property type="entry name" value="GAF"/>
</dbReference>
<dbReference type="GO" id="GO:0000155">
    <property type="term" value="F:phosphorelay sensor kinase activity"/>
    <property type="evidence" value="ECO:0007669"/>
    <property type="project" value="InterPro"/>
</dbReference>
<dbReference type="Pfam" id="PF13492">
    <property type="entry name" value="GAF_3"/>
    <property type="match status" value="1"/>
</dbReference>
<dbReference type="OrthoDB" id="9795828at2"/>
<dbReference type="GO" id="GO:0046872">
    <property type="term" value="F:metal ion binding"/>
    <property type="evidence" value="ECO:0007669"/>
    <property type="project" value="UniProtKB-KW"/>
</dbReference>
<proteinExistence type="predicted"/>
<dbReference type="SUPFAM" id="SSF55874">
    <property type="entry name" value="ATPase domain of HSP90 chaperone/DNA topoisomerase II/histidine kinase"/>
    <property type="match status" value="1"/>
</dbReference>
<dbReference type="EC" id="2.7.13.3" evidence="4"/>
<evidence type="ECO:0000256" key="1">
    <source>
        <dbReference type="ARBA" id="ARBA00000085"/>
    </source>
</evidence>
<evidence type="ECO:0000313" key="18">
    <source>
        <dbReference type="EMBL" id="AFZ68731.1"/>
    </source>
</evidence>
<evidence type="ECO:0000256" key="3">
    <source>
        <dbReference type="ARBA" id="ARBA00004496"/>
    </source>
</evidence>
<protein>
    <recommendedName>
        <fullName evidence="5">Oxygen sensor histidine kinase NreB</fullName>
        <ecNumber evidence="4">2.7.13.3</ecNumber>
    </recommendedName>
    <alternativeName>
        <fullName evidence="15">Nitrogen regulation protein B</fullName>
    </alternativeName>
</protein>
<evidence type="ECO:0000256" key="5">
    <source>
        <dbReference type="ARBA" id="ARBA00017322"/>
    </source>
</evidence>
<keyword evidence="13" id="KW-0411">Iron-sulfur</keyword>
<evidence type="ECO:0000256" key="15">
    <source>
        <dbReference type="ARBA" id="ARBA00030800"/>
    </source>
</evidence>
<evidence type="ECO:0000256" key="6">
    <source>
        <dbReference type="ARBA" id="ARBA00022485"/>
    </source>
</evidence>
<evidence type="ECO:0000256" key="8">
    <source>
        <dbReference type="ARBA" id="ARBA00022679"/>
    </source>
</evidence>
<evidence type="ECO:0000256" key="13">
    <source>
        <dbReference type="ARBA" id="ARBA00023014"/>
    </source>
</evidence>
<dbReference type="InterPro" id="IPR036890">
    <property type="entry name" value="HATPase_C_sf"/>
</dbReference>
<keyword evidence="6" id="KW-0004">4Fe-4S</keyword>
<dbReference type="SMART" id="SM00065">
    <property type="entry name" value="GAF"/>
    <property type="match status" value="1"/>
</dbReference>
<evidence type="ECO:0000256" key="10">
    <source>
        <dbReference type="ARBA" id="ARBA00022777"/>
    </source>
</evidence>
<dbReference type="Pfam" id="PF02518">
    <property type="entry name" value="HATPase_c"/>
    <property type="match status" value="1"/>
</dbReference>
<evidence type="ECO:0000256" key="14">
    <source>
        <dbReference type="ARBA" id="ARBA00024827"/>
    </source>
</evidence>
<dbReference type="eggNOG" id="COG4585">
    <property type="taxonomic scope" value="Bacteria"/>
</dbReference>
<keyword evidence="7" id="KW-0963">Cytoplasm</keyword>
<evidence type="ECO:0000256" key="11">
    <source>
        <dbReference type="ARBA" id="ARBA00023004"/>
    </source>
</evidence>
<dbReference type="InterPro" id="IPR029016">
    <property type="entry name" value="GAF-like_dom_sf"/>
</dbReference>
<name>L0A4G0_DEIPD</name>